<dbReference type="Gene3D" id="2.130.10.130">
    <property type="entry name" value="Integrin alpha, N-terminal"/>
    <property type="match status" value="1"/>
</dbReference>
<protein>
    <recommendedName>
        <fullName evidence="3">SbsA Ig-like domain-containing protein</fullName>
    </recommendedName>
</protein>
<feature type="non-terminal residue" evidence="2">
    <location>
        <position position="178"/>
    </location>
</feature>
<dbReference type="PANTHER" id="PTHR44103">
    <property type="entry name" value="PROPROTEIN CONVERTASE P"/>
    <property type="match status" value="1"/>
</dbReference>
<dbReference type="InterPro" id="IPR028994">
    <property type="entry name" value="Integrin_alpha_N"/>
</dbReference>
<sequence length="178" mass="18815">MKTVYQSTLLFFSLSVLWAQPTVSSVSSSTADGSYNAGEVIPITITFSEAATVTGTPQLTLATGSALDGSISFSSHTITTSADMARDVYAADVDGDGDMDLLSASGDDDKISWYENDGSESFTEHEITTSADGAFSVHTADVDGDGDMDVLSASFWDDKIAWYENDGSESFTPHNIST</sequence>
<evidence type="ECO:0008006" key="3">
    <source>
        <dbReference type="Google" id="ProtNLM"/>
    </source>
</evidence>
<organism evidence="2">
    <name type="scientific">marine metagenome</name>
    <dbReference type="NCBI Taxonomy" id="408172"/>
    <lineage>
        <taxon>unclassified sequences</taxon>
        <taxon>metagenomes</taxon>
        <taxon>ecological metagenomes</taxon>
    </lineage>
</organism>
<dbReference type="InterPro" id="IPR013517">
    <property type="entry name" value="FG-GAP"/>
</dbReference>
<keyword evidence="1" id="KW-0732">Signal</keyword>
<evidence type="ECO:0000313" key="2">
    <source>
        <dbReference type="EMBL" id="SVE16986.1"/>
    </source>
</evidence>
<name>A0A383B9Y1_9ZZZZ</name>
<evidence type="ECO:0000256" key="1">
    <source>
        <dbReference type="ARBA" id="ARBA00022729"/>
    </source>
</evidence>
<proteinExistence type="predicted"/>
<dbReference type="PANTHER" id="PTHR44103:SF1">
    <property type="entry name" value="PROPROTEIN CONVERTASE P"/>
    <property type="match status" value="1"/>
</dbReference>
<dbReference type="SUPFAM" id="SSF69318">
    <property type="entry name" value="Integrin alpha N-terminal domain"/>
    <property type="match status" value="1"/>
</dbReference>
<dbReference type="EMBL" id="UINC01198844">
    <property type="protein sequence ID" value="SVE16986.1"/>
    <property type="molecule type" value="Genomic_DNA"/>
</dbReference>
<dbReference type="Pfam" id="PF13517">
    <property type="entry name" value="FG-GAP_3"/>
    <property type="match status" value="1"/>
</dbReference>
<accession>A0A383B9Y1</accession>
<dbReference type="AlphaFoldDB" id="A0A383B9Y1"/>
<reference evidence="2" key="1">
    <citation type="submission" date="2018-05" db="EMBL/GenBank/DDBJ databases">
        <authorList>
            <person name="Lanie J.A."/>
            <person name="Ng W.-L."/>
            <person name="Kazmierczak K.M."/>
            <person name="Andrzejewski T.M."/>
            <person name="Davidsen T.M."/>
            <person name="Wayne K.J."/>
            <person name="Tettelin H."/>
            <person name="Glass J.I."/>
            <person name="Rusch D."/>
            <person name="Podicherti R."/>
            <person name="Tsui H.-C.T."/>
            <person name="Winkler M.E."/>
        </authorList>
    </citation>
    <scope>NUCLEOTIDE SEQUENCE</scope>
</reference>
<gene>
    <name evidence="2" type="ORF">METZ01_LOCUS469840</name>
</gene>